<proteinExistence type="predicted"/>
<keyword evidence="1" id="KW-0175">Coiled coil</keyword>
<keyword evidence="4" id="KW-1185">Reference proteome</keyword>
<name>A0A8X6G585_TRICU</name>
<feature type="compositionally biased region" description="Polar residues" evidence="2">
    <location>
        <begin position="330"/>
        <end position="340"/>
    </location>
</feature>
<protein>
    <submittedName>
        <fullName evidence="3">Uncharacterized protein</fullName>
    </submittedName>
</protein>
<dbReference type="Proteomes" id="UP000887116">
    <property type="component" value="Unassembled WGS sequence"/>
</dbReference>
<evidence type="ECO:0000256" key="2">
    <source>
        <dbReference type="SAM" id="MobiDB-lite"/>
    </source>
</evidence>
<gene>
    <name evidence="3" type="primary">X975_01820</name>
    <name evidence="3" type="ORF">TNCT_531451</name>
</gene>
<dbReference type="OrthoDB" id="5803434at2759"/>
<feature type="region of interest" description="Disordered" evidence="2">
    <location>
        <begin position="330"/>
        <end position="354"/>
    </location>
</feature>
<dbReference type="AlphaFoldDB" id="A0A8X6G585"/>
<comment type="caution">
    <text evidence="3">The sequence shown here is derived from an EMBL/GenBank/DDBJ whole genome shotgun (WGS) entry which is preliminary data.</text>
</comment>
<reference evidence="3" key="1">
    <citation type="submission" date="2020-07" db="EMBL/GenBank/DDBJ databases">
        <title>Multicomponent nature underlies the extraordinary mechanical properties of spider dragline silk.</title>
        <authorList>
            <person name="Kono N."/>
            <person name="Nakamura H."/>
            <person name="Mori M."/>
            <person name="Yoshida Y."/>
            <person name="Ohtoshi R."/>
            <person name="Malay A.D."/>
            <person name="Moran D.A.P."/>
            <person name="Tomita M."/>
            <person name="Numata K."/>
            <person name="Arakawa K."/>
        </authorList>
    </citation>
    <scope>NUCLEOTIDE SEQUENCE</scope>
</reference>
<feature type="coiled-coil region" evidence="1">
    <location>
        <begin position="114"/>
        <end position="160"/>
    </location>
</feature>
<evidence type="ECO:0000256" key="1">
    <source>
        <dbReference type="SAM" id="Coils"/>
    </source>
</evidence>
<dbReference type="InterPro" id="IPR027267">
    <property type="entry name" value="AH/BAR_dom_sf"/>
</dbReference>
<organism evidence="3 4">
    <name type="scientific">Trichonephila clavata</name>
    <name type="common">Joro spider</name>
    <name type="synonym">Nephila clavata</name>
    <dbReference type="NCBI Taxonomy" id="2740835"/>
    <lineage>
        <taxon>Eukaryota</taxon>
        <taxon>Metazoa</taxon>
        <taxon>Ecdysozoa</taxon>
        <taxon>Arthropoda</taxon>
        <taxon>Chelicerata</taxon>
        <taxon>Arachnida</taxon>
        <taxon>Araneae</taxon>
        <taxon>Araneomorphae</taxon>
        <taxon>Entelegynae</taxon>
        <taxon>Araneoidea</taxon>
        <taxon>Nephilidae</taxon>
        <taxon>Trichonephila</taxon>
    </lineage>
</organism>
<accession>A0A8X6G585</accession>
<evidence type="ECO:0000313" key="4">
    <source>
        <dbReference type="Proteomes" id="UP000887116"/>
    </source>
</evidence>
<dbReference type="EMBL" id="BMAO01024523">
    <property type="protein sequence ID" value="GFQ95933.1"/>
    <property type="molecule type" value="Genomic_DNA"/>
</dbReference>
<dbReference type="Gene3D" id="1.20.1270.60">
    <property type="entry name" value="Arfaptin homology (AH) domain/BAR domain"/>
    <property type="match status" value="1"/>
</dbReference>
<evidence type="ECO:0000313" key="3">
    <source>
        <dbReference type="EMBL" id="GFQ95933.1"/>
    </source>
</evidence>
<sequence>MDRASKVLRRSSVRLRSLGAGHSDLNMVISELKDLRHATKAFMSAQNSASQDMVKWATCDENRAIQDIMSQLGELNSMWTDVQKDFIEHLKTFKNHFELILECEKQFDIAQNQLASCELNEQRIRKELKRASKKATEEEINNLEIKLSQAERAKYLAQLEVVELSHKNEAIKVVRLKEGLLKLSEAYVELANKCAIIFEAQREVSHYLPDVHSRDMNELKYTGSGACKQAVAKARDRVQLYKRHNYRLVPSSSIIEDPPPPYTPGFYNPATGRPYNEATDNCLNSQPPVIQRQRAVATVTISPSCPPYPSPSPPHYNISTSIAPGARQSNEVYRSGSGNNYEDELSGAMGASRI</sequence>